<keyword evidence="2" id="KW-0479">Metal-binding</keyword>
<feature type="domain" description="Secretion system C-terminal sorting" evidence="9">
    <location>
        <begin position="514"/>
        <end position="586"/>
    </location>
</feature>
<organism evidence="10 11">
    <name type="scientific">Winogradskyella luteola</name>
    <dbReference type="NCBI Taxonomy" id="2828330"/>
    <lineage>
        <taxon>Bacteria</taxon>
        <taxon>Pseudomonadati</taxon>
        <taxon>Bacteroidota</taxon>
        <taxon>Flavobacteriia</taxon>
        <taxon>Flavobacteriales</taxon>
        <taxon>Flavobacteriaceae</taxon>
        <taxon>Winogradskyella</taxon>
    </lineage>
</organism>
<dbReference type="AlphaFoldDB" id="A0A9X1F975"/>
<evidence type="ECO:0000256" key="2">
    <source>
        <dbReference type="ARBA" id="ARBA00022723"/>
    </source>
</evidence>
<gene>
    <name evidence="10" type="ORF">KCG49_10695</name>
</gene>
<evidence type="ECO:0000259" key="9">
    <source>
        <dbReference type="Pfam" id="PF18962"/>
    </source>
</evidence>
<evidence type="ECO:0000256" key="1">
    <source>
        <dbReference type="ARBA" id="ARBA00022670"/>
    </source>
</evidence>
<comment type="caution">
    <text evidence="10">The sequence shown here is derived from an EMBL/GenBank/DDBJ whole genome shotgun (WGS) entry which is preliminary data.</text>
</comment>
<keyword evidence="3 6" id="KW-0732">Signal</keyword>
<protein>
    <submittedName>
        <fullName evidence="10">T9SS type A sorting domain-containing protein</fullName>
    </submittedName>
</protein>
<dbReference type="InterPro" id="IPR026444">
    <property type="entry name" value="Secre_tail"/>
</dbReference>
<reference evidence="10" key="1">
    <citation type="submission" date="2021-04" db="EMBL/GenBank/DDBJ databases">
        <authorList>
            <person name="Pira H."/>
            <person name="Risdian C."/>
            <person name="Wink J."/>
        </authorList>
    </citation>
    <scope>NUCLEOTIDE SEQUENCE</scope>
    <source>
        <strain evidence="10">WHY3</strain>
    </source>
</reference>
<feature type="signal peptide" evidence="6">
    <location>
        <begin position="1"/>
        <end position="25"/>
    </location>
</feature>
<feature type="domain" description="Peptidase M10 metallopeptidase" evidence="7">
    <location>
        <begin position="407"/>
        <end position="475"/>
    </location>
</feature>
<dbReference type="Pfam" id="PF01833">
    <property type="entry name" value="TIG"/>
    <property type="match status" value="1"/>
</dbReference>
<keyword evidence="1" id="KW-0645">Protease</keyword>
<dbReference type="Pfam" id="PF00413">
    <property type="entry name" value="Peptidase_M10"/>
    <property type="match status" value="1"/>
</dbReference>
<name>A0A9X1F975_9FLAO</name>
<feature type="chain" id="PRO_5040836435" evidence="6">
    <location>
        <begin position="26"/>
        <end position="587"/>
    </location>
</feature>
<evidence type="ECO:0000256" key="3">
    <source>
        <dbReference type="ARBA" id="ARBA00022729"/>
    </source>
</evidence>
<dbReference type="Pfam" id="PF18962">
    <property type="entry name" value="Por_Secre_tail"/>
    <property type="match status" value="1"/>
</dbReference>
<dbReference type="NCBIfam" id="TIGR04183">
    <property type="entry name" value="Por_Secre_tail"/>
    <property type="match status" value="1"/>
</dbReference>
<dbReference type="GO" id="GO:0031012">
    <property type="term" value="C:extracellular matrix"/>
    <property type="evidence" value="ECO:0007669"/>
    <property type="project" value="InterPro"/>
</dbReference>
<dbReference type="GO" id="GO:0004222">
    <property type="term" value="F:metalloendopeptidase activity"/>
    <property type="evidence" value="ECO:0007669"/>
    <property type="project" value="InterPro"/>
</dbReference>
<evidence type="ECO:0000256" key="5">
    <source>
        <dbReference type="ARBA" id="ARBA00022833"/>
    </source>
</evidence>
<dbReference type="InterPro" id="IPR002909">
    <property type="entry name" value="IPT_dom"/>
</dbReference>
<dbReference type="Proteomes" id="UP001138894">
    <property type="component" value="Unassembled WGS sequence"/>
</dbReference>
<evidence type="ECO:0000313" key="10">
    <source>
        <dbReference type="EMBL" id="MBV7269652.1"/>
    </source>
</evidence>
<keyword evidence="5" id="KW-0862">Zinc</keyword>
<dbReference type="RefSeq" id="WP_218546437.1">
    <property type="nucleotide sequence ID" value="NZ_JAGSPD010000008.1"/>
</dbReference>
<keyword evidence="11" id="KW-1185">Reference proteome</keyword>
<proteinExistence type="predicted"/>
<evidence type="ECO:0000313" key="11">
    <source>
        <dbReference type="Proteomes" id="UP001138894"/>
    </source>
</evidence>
<sequence length="587" mass="63454">MKKITLNFCLLIIFCLFAERQTVNAQELTYEVPLDVQIQASSQIIEGKVISKKSYWDANRENIYTINVIDVYKVFKGQQLSTVEIITQGGSVGLEAQVVTPSLQLQKHDIGIFTLKNNTVDITTQHSAFEAYSDTQGFYKYNIFNNTVVNPYFIKESITGFYNDIIDLTNTNYLNVKDFSADQTANRGGASISSISPTTATAGTLTELVINGSGFGTTAQNVGFANADDGGVTFAIALETEILNWTDTQITVLIPSGAGTGSVAIINSGVTAILATSSQTLNIEYAQLNVISDGVSTGTNIAYPTQHINEDGNGGYTWQMFTDFDANAAANASFMRALNTWRCETGINWTIGAVTNTDIPADDGINIIRMDNGNELSSGVLGVCTSRFIGCFINGGTNLNWYVDELDIVFDDAINWQYGPSTPSFSQFDFESVAVHELGHGHQLGHVIDSNVVMHFSLTNGESQRNLSTGDINGAGNVQTRSTSTSVCGESLMQDFDCSTLSVSSEELSTAISIYPNPSKGIVYINNSGVFTLENAEVYDINGRLIMQKKLVNTTLNQIDLAGASNGVYFLTIHGSGASITEKIIID</sequence>
<keyword evidence="4" id="KW-0378">Hydrolase</keyword>
<dbReference type="EMBL" id="JAGSPD010000008">
    <property type="protein sequence ID" value="MBV7269652.1"/>
    <property type="molecule type" value="Genomic_DNA"/>
</dbReference>
<dbReference type="GO" id="GO:0008270">
    <property type="term" value="F:zinc ion binding"/>
    <property type="evidence" value="ECO:0007669"/>
    <property type="project" value="InterPro"/>
</dbReference>
<evidence type="ECO:0000259" key="8">
    <source>
        <dbReference type="Pfam" id="PF01833"/>
    </source>
</evidence>
<accession>A0A9X1F975</accession>
<feature type="domain" description="IPT/TIG" evidence="8">
    <location>
        <begin position="191"/>
        <end position="278"/>
    </location>
</feature>
<dbReference type="GO" id="GO:0006508">
    <property type="term" value="P:proteolysis"/>
    <property type="evidence" value="ECO:0007669"/>
    <property type="project" value="UniProtKB-KW"/>
</dbReference>
<dbReference type="InterPro" id="IPR001818">
    <property type="entry name" value="Pept_M10_metallopeptidase"/>
</dbReference>
<evidence type="ECO:0000256" key="4">
    <source>
        <dbReference type="ARBA" id="ARBA00022801"/>
    </source>
</evidence>
<evidence type="ECO:0000259" key="7">
    <source>
        <dbReference type="Pfam" id="PF00413"/>
    </source>
</evidence>
<evidence type="ECO:0000256" key="6">
    <source>
        <dbReference type="SAM" id="SignalP"/>
    </source>
</evidence>